<feature type="region of interest" description="Disordered" evidence="1">
    <location>
        <begin position="168"/>
        <end position="207"/>
    </location>
</feature>
<evidence type="ECO:0000313" key="3">
    <source>
        <dbReference type="Proteomes" id="UP001501231"/>
    </source>
</evidence>
<name>A0ABP5W6U5_9ACTN</name>
<evidence type="ECO:0000256" key="1">
    <source>
        <dbReference type="SAM" id="MobiDB-lite"/>
    </source>
</evidence>
<sequence length="207" mass="22347">MLPGTARVVRRERMGRMLSTGFLWDAAGMPAGENDAAGQGRAALVEEAAKKSGLLWLDLPGLPQPRAAWHLWHDGSAYVLTGGEGEQPLPGLPEAERVPVTLRSKDKGGRLISFVASCALVEPGSDLWDEVAPLLVKDRLNAQTHEGQLERWARESYVVRLTPTAEVTEGPGGYSDEYATVRPVPSPATTAGPPPRLLGGRRRKVDR</sequence>
<gene>
    <name evidence="2" type="ORF">GCM10010191_34340</name>
</gene>
<reference evidence="3" key="1">
    <citation type="journal article" date="2019" name="Int. J. Syst. Evol. Microbiol.">
        <title>The Global Catalogue of Microorganisms (GCM) 10K type strain sequencing project: providing services to taxonomists for standard genome sequencing and annotation.</title>
        <authorList>
            <consortium name="The Broad Institute Genomics Platform"/>
            <consortium name="The Broad Institute Genome Sequencing Center for Infectious Disease"/>
            <person name="Wu L."/>
            <person name="Ma J."/>
        </authorList>
    </citation>
    <scope>NUCLEOTIDE SEQUENCE [LARGE SCALE GENOMIC DNA]</scope>
    <source>
        <strain evidence="3">JCM 3325</strain>
    </source>
</reference>
<keyword evidence="3" id="KW-1185">Reference proteome</keyword>
<comment type="caution">
    <text evidence="2">The sequence shown here is derived from an EMBL/GenBank/DDBJ whole genome shotgun (WGS) entry which is preliminary data.</text>
</comment>
<dbReference type="Proteomes" id="UP001501231">
    <property type="component" value="Unassembled WGS sequence"/>
</dbReference>
<dbReference type="EMBL" id="BAAARW010000012">
    <property type="protein sequence ID" value="GAA2420239.1"/>
    <property type="molecule type" value="Genomic_DNA"/>
</dbReference>
<protein>
    <submittedName>
        <fullName evidence="2">Uncharacterized protein</fullName>
    </submittedName>
</protein>
<accession>A0ABP5W6U5</accession>
<proteinExistence type="predicted"/>
<evidence type="ECO:0000313" key="2">
    <source>
        <dbReference type="EMBL" id="GAA2420239.1"/>
    </source>
</evidence>
<organism evidence="2 3">
    <name type="scientific">Actinomadura vinacea</name>
    <dbReference type="NCBI Taxonomy" id="115336"/>
    <lineage>
        <taxon>Bacteria</taxon>
        <taxon>Bacillati</taxon>
        <taxon>Actinomycetota</taxon>
        <taxon>Actinomycetes</taxon>
        <taxon>Streptosporangiales</taxon>
        <taxon>Thermomonosporaceae</taxon>
        <taxon>Actinomadura</taxon>
    </lineage>
</organism>